<dbReference type="Pfam" id="PF13407">
    <property type="entry name" value="Peripla_BP_4"/>
    <property type="match status" value="1"/>
</dbReference>
<dbReference type="PROSITE" id="PS51257">
    <property type="entry name" value="PROKAR_LIPOPROTEIN"/>
    <property type="match status" value="1"/>
</dbReference>
<protein>
    <submittedName>
        <fullName evidence="5">Sugar ABC transporter substrate-binding protein</fullName>
    </submittedName>
</protein>
<gene>
    <name evidence="5" type="ORF">FXF65_40240</name>
</gene>
<keyword evidence="6" id="KW-1185">Reference proteome</keyword>
<dbReference type="Gene3D" id="3.40.50.2300">
    <property type="match status" value="2"/>
</dbReference>
<dbReference type="RefSeq" id="WP_148355729.1">
    <property type="nucleotide sequence ID" value="NZ_JBHSBF010000001.1"/>
</dbReference>
<feature type="signal peptide" evidence="3">
    <location>
        <begin position="1"/>
        <end position="22"/>
    </location>
</feature>
<dbReference type="EMBL" id="VSFF01000018">
    <property type="protein sequence ID" value="TYC08097.1"/>
    <property type="molecule type" value="Genomic_DNA"/>
</dbReference>
<organism evidence="5 6">
    <name type="scientific">Actinomadura syzygii</name>
    <dbReference type="NCBI Taxonomy" id="1427538"/>
    <lineage>
        <taxon>Bacteria</taxon>
        <taxon>Bacillati</taxon>
        <taxon>Actinomycetota</taxon>
        <taxon>Actinomycetes</taxon>
        <taxon>Streptosporangiales</taxon>
        <taxon>Thermomonosporaceae</taxon>
        <taxon>Actinomadura</taxon>
    </lineage>
</organism>
<evidence type="ECO:0000259" key="4">
    <source>
        <dbReference type="Pfam" id="PF13407"/>
    </source>
</evidence>
<proteinExistence type="inferred from homology"/>
<comment type="subcellular location">
    <subcellularLocation>
        <location evidence="1">Cell envelope</location>
    </subcellularLocation>
</comment>
<evidence type="ECO:0000256" key="2">
    <source>
        <dbReference type="ARBA" id="ARBA00007639"/>
    </source>
</evidence>
<dbReference type="InterPro" id="IPR025997">
    <property type="entry name" value="SBP_2_dom"/>
</dbReference>
<keyword evidence="3" id="KW-0732">Signal</keyword>
<name>A0A5D0TQL4_9ACTN</name>
<dbReference type="InterPro" id="IPR050555">
    <property type="entry name" value="Bact_Solute-Bind_Prot2"/>
</dbReference>
<evidence type="ECO:0000256" key="1">
    <source>
        <dbReference type="ARBA" id="ARBA00004196"/>
    </source>
</evidence>
<dbReference type="GO" id="GO:0030246">
    <property type="term" value="F:carbohydrate binding"/>
    <property type="evidence" value="ECO:0007669"/>
    <property type="project" value="TreeGrafter"/>
</dbReference>
<dbReference type="InterPro" id="IPR028082">
    <property type="entry name" value="Peripla_BP_I"/>
</dbReference>
<comment type="caution">
    <text evidence="5">The sequence shown here is derived from an EMBL/GenBank/DDBJ whole genome shotgun (WGS) entry which is preliminary data.</text>
</comment>
<reference evidence="5 6" key="1">
    <citation type="submission" date="2019-08" db="EMBL/GenBank/DDBJ databases">
        <title>Actinomadura sp. nov. CYP1-5 isolated from mountain soil.</title>
        <authorList>
            <person name="Songsumanus A."/>
            <person name="Kuncharoen N."/>
            <person name="Kudo T."/>
            <person name="Yuki M."/>
            <person name="Igarashi Y."/>
            <person name="Tanasupawat S."/>
        </authorList>
    </citation>
    <scope>NUCLEOTIDE SEQUENCE [LARGE SCALE GENOMIC DNA]</scope>
    <source>
        <strain evidence="5 6">GKU157</strain>
    </source>
</reference>
<dbReference type="GO" id="GO:0030288">
    <property type="term" value="C:outer membrane-bounded periplasmic space"/>
    <property type="evidence" value="ECO:0007669"/>
    <property type="project" value="TreeGrafter"/>
</dbReference>
<feature type="chain" id="PRO_5039322817" evidence="3">
    <location>
        <begin position="23"/>
        <end position="378"/>
    </location>
</feature>
<dbReference type="OrthoDB" id="3789223at2"/>
<evidence type="ECO:0000313" key="6">
    <source>
        <dbReference type="Proteomes" id="UP000322634"/>
    </source>
</evidence>
<feature type="domain" description="Periplasmic binding protein" evidence="4">
    <location>
        <begin position="83"/>
        <end position="334"/>
    </location>
</feature>
<accession>A0A5D0TQL4</accession>
<comment type="similarity">
    <text evidence="2">Belongs to the bacterial solute-binding protein 2 family.</text>
</comment>
<dbReference type="SUPFAM" id="SSF53822">
    <property type="entry name" value="Periplasmic binding protein-like I"/>
    <property type="match status" value="1"/>
</dbReference>
<sequence>MQTRLSTPVAALAAGALCLTLAACGGDKSAEADGGGTSAAAKAVIADAEAAYAKYTRPQPAAPVPALPAPAPRGKRLAVVTCSIPVCVTLSDGAEEAARKLGWTVTTLQSNSTPQGFVSVMDQVAANPPDAVAYIPAVPDSSIRPQLAKLQAAGTKITEISPLTAALTPDGPVQAVVFGQNDAALTGTLMGQAVVADADGPAKSVFVWDPSFTGSWGPIKDAYQKVLKGAGRPAGVLEVSNANIGKTVPSQIVSYLQAHPDTRYVALAVVDYNAGLDAALRAAGLAGKVKVLSRAADAASLKAIRAGTQWASIGLELGAAGYRAIDQLIRLMTGVPLGDRADAAGWQQIYVKGNVTQTSDKPEPPDYARTYLTAWRVG</sequence>
<dbReference type="AlphaFoldDB" id="A0A5D0TQL4"/>
<dbReference type="Proteomes" id="UP000322634">
    <property type="component" value="Unassembled WGS sequence"/>
</dbReference>
<evidence type="ECO:0000313" key="5">
    <source>
        <dbReference type="EMBL" id="TYC08097.1"/>
    </source>
</evidence>
<dbReference type="PANTHER" id="PTHR30036:SF7">
    <property type="entry name" value="ABC TRANSPORTER PERIPLASMIC-BINDING PROTEIN YPHF"/>
    <property type="match status" value="1"/>
</dbReference>
<evidence type="ECO:0000256" key="3">
    <source>
        <dbReference type="SAM" id="SignalP"/>
    </source>
</evidence>
<dbReference type="PANTHER" id="PTHR30036">
    <property type="entry name" value="D-XYLOSE-BINDING PERIPLASMIC PROTEIN"/>
    <property type="match status" value="1"/>
</dbReference>